<dbReference type="EMBL" id="CP060007">
    <property type="protein sequence ID" value="QNA43458.1"/>
    <property type="molecule type" value="Genomic_DNA"/>
</dbReference>
<dbReference type="InterPro" id="IPR005181">
    <property type="entry name" value="SASA"/>
</dbReference>
<evidence type="ECO:0000313" key="4">
    <source>
        <dbReference type="Proteomes" id="UP000515344"/>
    </source>
</evidence>
<organism evidence="3 4">
    <name type="scientific">Lacibacter sediminis</name>
    <dbReference type="NCBI Taxonomy" id="2760713"/>
    <lineage>
        <taxon>Bacteria</taxon>
        <taxon>Pseudomonadati</taxon>
        <taxon>Bacteroidota</taxon>
        <taxon>Chitinophagia</taxon>
        <taxon>Chitinophagales</taxon>
        <taxon>Chitinophagaceae</taxon>
        <taxon>Lacibacter</taxon>
    </lineage>
</organism>
<dbReference type="SUPFAM" id="SSF52266">
    <property type="entry name" value="SGNH hydrolase"/>
    <property type="match status" value="1"/>
</dbReference>
<dbReference type="Proteomes" id="UP000515344">
    <property type="component" value="Chromosome"/>
</dbReference>
<dbReference type="GO" id="GO:0001681">
    <property type="term" value="F:sialate O-acetylesterase activity"/>
    <property type="evidence" value="ECO:0007669"/>
    <property type="project" value="InterPro"/>
</dbReference>
<dbReference type="GO" id="GO:0005975">
    <property type="term" value="P:carbohydrate metabolic process"/>
    <property type="evidence" value="ECO:0007669"/>
    <property type="project" value="TreeGrafter"/>
</dbReference>
<dbReference type="Gene3D" id="3.40.50.1110">
    <property type="entry name" value="SGNH hydrolase"/>
    <property type="match status" value="1"/>
</dbReference>
<dbReference type="PANTHER" id="PTHR22901:SF0">
    <property type="entry name" value="SIALATE O-ACETYLESTERASE"/>
    <property type="match status" value="1"/>
</dbReference>
<evidence type="ECO:0000256" key="1">
    <source>
        <dbReference type="ARBA" id="ARBA00022801"/>
    </source>
</evidence>
<dbReference type="KEGG" id="lacs:H4075_15400"/>
<keyword evidence="1" id="KW-0378">Hydrolase</keyword>
<dbReference type="InterPro" id="IPR039329">
    <property type="entry name" value="SIAE"/>
</dbReference>
<proteinExistence type="predicted"/>
<keyword evidence="4" id="KW-1185">Reference proteome</keyword>
<accession>A0A7G5XDA5</accession>
<dbReference type="InterPro" id="IPR036514">
    <property type="entry name" value="SGNH_hydro_sf"/>
</dbReference>
<gene>
    <name evidence="3" type="ORF">H4075_15400</name>
</gene>
<evidence type="ECO:0000313" key="3">
    <source>
        <dbReference type="EMBL" id="QNA43458.1"/>
    </source>
</evidence>
<feature type="domain" description="Sialate O-acetylesterase" evidence="2">
    <location>
        <begin position="105"/>
        <end position="344"/>
    </location>
</feature>
<dbReference type="RefSeq" id="WP_182801723.1">
    <property type="nucleotide sequence ID" value="NZ_CP060007.1"/>
</dbReference>
<dbReference type="Pfam" id="PF03629">
    <property type="entry name" value="SASA"/>
    <property type="match status" value="1"/>
</dbReference>
<name>A0A7G5XDA5_9BACT</name>
<protein>
    <submittedName>
        <fullName evidence="3">Sialate O-acetylesterase</fullName>
    </submittedName>
</protein>
<dbReference type="PANTHER" id="PTHR22901">
    <property type="entry name" value="SIALATE O-ACETYLESTERASE"/>
    <property type="match status" value="1"/>
</dbReference>
<sequence length="474" mass="53239">MRKYILVFTVLFFYASLLQAKIKLPAIIADGMVLQQSSKVKIWGETDKANNVTIVSSWNKKKYTVLPSNDGKWMMEIETPQAGGPYTLTLSDGESIVLKNILIGEVWFCSGQSNMEMPMNGYSGQPINGYVDALLDAKPSDNIRYFKVEKAYNNKKENDCKGKWLETSPTTLGNCSAAAYYFAKRLQKNLNVPVAVIISSWGGTRIEAWMDSEVLENQFPQVSLAVLKKDIAEVKNPISDPSLIYNAMINPLISYGIKGFLWYQGESNRFDPKLYKALFPAMVKSWREKWKSGDLPFYYVQIAPYNYNHPDSLQAAELRQSQFASLQQIPNSGMVVTADVGMATKIHPPQKDVVGFRLALLALAKTYKQAGIPFSGPMYKSAKTEKGKVVLDFDFAERGLHTTNNSITGFELAGADNKFYPAKASLLENATKIQLECSEIQSAVYVRYAYRNYAPVDIFNNWNLPLSPFFAEMK</sequence>
<dbReference type="AlphaFoldDB" id="A0A7G5XDA5"/>
<reference evidence="4" key="1">
    <citation type="submission" date="2020-08" db="EMBL/GenBank/DDBJ databases">
        <title>Lacibacter sp. S13-6-6 genome sequencing.</title>
        <authorList>
            <person name="Jin L."/>
        </authorList>
    </citation>
    <scope>NUCLEOTIDE SEQUENCE [LARGE SCALE GENOMIC DNA]</scope>
    <source>
        <strain evidence="4">S13-6-6</strain>
    </source>
</reference>
<evidence type="ECO:0000259" key="2">
    <source>
        <dbReference type="Pfam" id="PF03629"/>
    </source>
</evidence>